<keyword evidence="6" id="KW-1185">Reference proteome</keyword>
<comment type="caution">
    <text evidence="5">The sequence shown here is derived from an EMBL/GenBank/DDBJ whole genome shotgun (WGS) entry which is preliminary data.</text>
</comment>
<reference evidence="5 6" key="1">
    <citation type="submission" date="2020-04" db="EMBL/GenBank/DDBJ databases">
        <title>MicrobeNet Type strains.</title>
        <authorList>
            <person name="Nicholson A.C."/>
        </authorList>
    </citation>
    <scope>NUCLEOTIDE SEQUENCE [LARGE SCALE GENOMIC DNA]</scope>
    <source>
        <strain evidence="5 6">DSM 44960</strain>
    </source>
</reference>
<gene>
    <name evidence="5" type="ORF">HGA10_08345</name>
</gene>
<keyword evidence="1" id="KW-0547">Nucleotide-binding</keyword>
<dbReference type="PANTHER" id="PTHR16305">
    <property type="entry name" value="TESTICULAR SOLUBLE ADENYLYL CYCLASE"/>
    <property type="match status" value="1"/>
</dbReference>
<dbReference type="PANTHER" id="PTHR16305:SF35">
    <property type="entry name" value="TRANSCRIPTIONAL ACTIVATOR DOMAIN"/>
    <property type="match status" value="1"/>
</dbReference>
<dbReference type="InterPro" id="IPR000792">
    <property type="entry name" value="Tscrpt_reg_LuxR_C"/>
</dbReference>
<dbReference type="GO" id="GO:0006355">
    <property type="term" value="P:regulation of DNA-templated transcription"/>
    <property type="evidence" value="ECO:0007669"/>
    <property type="project" value="InterPro"/>
</dbReference>
<dbReference type="InterPro" id="IPR016032">
    <property type="entry name" value="Sig_transdc_resp-reg_C-effctor"/>
</dbReference>
<dbReference type="SUPFAM" id="SSF52540">
    <property type="entry name" value="P-loop containing nucleoside triphosphate hydrolases"/>
    <property type="match status" value="1"/>
</dbReference>
<dbReference type="AlphaFoldDB" id="A0A846W2E5"/>
<dbReference type="InterPro" id="IPR041664">
    <property type="entry name" value="AAA_16"/>
</dbReference>
<dbReference type="SMART" id="SM00421">
    <property type="entry name" value="HTH_LUXR"/>
    <property type="match status" value="1"/>
</dbReference>
<dbReference type="GO" id="GO:0005524">
    <property type="term" value="F:ATP binding"/>
    <property type="evidence" value="ECO:0007669"/>
    <property type="project" value="UniProtKB-KW"/>
</dbReference>
<accession>A0A846W2E5</accession>
<dbReference type="CDD" id="cd06170">
    <property type="entry name" value="LuxR_C_like"/>
    <property type="match status" value="1"/>
</dbReference>
<dbReference type="InterPro" id="IPR036388">
    <property type="entry name" value="WH-like_DNA-bd_sf"/>
</dbReference>
<feature type="region of interest" description="Disordered" evidence="3">
    <location>
        <begin position="864"/>
        <end position="917"/>
    </location>
</feature>
<feature type="domain" description="HTH luxR-type" evidence="4">
    <location>
        <begin position="954"/>
        <end position="1019"/>
    </location>
</feature>
<sequence length="1022" mass="109055">MQTPVVGRHEELARLRAAVLAAQSGSGRFVLVSGPAGIGKSWLADRAAELAAEVDMPVARGNAVDDAGMPPLWLWRRAARSVPGLAAALDTVAEPGAAAERRFRMFAEVADVLTAASSGPGRLLILEDLHWADPTSLALLGHVAAQTERTGLLIVATAREPAGDNLLAVQPDWLRLPHAHFLPVPALSEPEVRYWLECHHLPAEYAPRVHARTDGNPLLVRLVIDSDPARSGDPLIEVPGFRRLVLTRLDHLSPEQIDILGTAAVLGERIDVELLVRVYESICTQSAPRDRLDQGTSVEQDALSAGLRTNRGAAGGRNQPEVEGARERVLRALDAATAAGIVRRFAEGANGFAHALIRDAVYADLTPSRRAVLHRAAAVTLAESCGDGLAGLIATHWRQASGCGESSSCLYWSRVAARSARAAAAYAEAIRFGQWAIDAAGSAAEERAELLIDLARDEFADGRIADSLEHCVRASDLAEQVGRPDLLAEAGLVVHGVTTPTVMTQLDHLCSRALQQLDPAEHADLIARILAQRALSAADRGAGAEARRLSEQAMRAAEGSTDPDVALDVIHARHLSLATTEYLDERTALAARAIEIAVDAEQPLAQLWGYVWTADAALQRGDLPAFDNALDHIELLADRRKLPVARWHLLRLRATRAALVGELDAALEFDAAAYELALGIGDYSLAGLHHAFRGMHAVIVGHVDRTAMNEAVAALAFAPKIPIAQLFSPMMHALAGDLDEARALFEPFRSLPDTLEIGPRWNGTVYSVGLVAELLGDADTADRVYRVLAGREHNYAADGTGALICVGSLARVRADNARVAGHLNAAIDLYRLGLTMDTEIGAHPFIALGHLGLARTHLARATRTATSVPDDADPHAGCATGLRADPTAASSADLNGGGRTAGPRAAHTSPGADRITDLSSGRAAAEQAATAFRRLHMPHRLRQADELLAAITTATRTADPLTAREREVHDLVAAGATNREIAHRLVLSERTVETHVRHILAKLGITTRTEIPRRPAERPHSG</sequence>
<dbReference type="GO" id="GO:0005737">
    <property type="term" value="C:cytoplasm"/>
    <property type="evidence" value="ECO:0007669"/>
    <property type="project" value="TreeGrafter"/>
</dbReference>
<dbReference type="Pfam" id="PF00196">
    <property type="entry name" value="GerE"/>
    <property type="match status" value="1"/>
</dbReference>
<dbReference type="SUPFAM" id="SSF46894">
    <property type="entry name" value="C-terminal effector domain of the bipartite response regulators"/>
    <property type="match status" value="1"/>
</dbReference>
<dbReference type="EMBL" id="JAAXOM010000002">
    <property type="protein sequence ID" value="NKX87321.1"/>
    <property type="molecule type" value="Genomic_DNA"/>
</dbReference>
<proteinExistence type="predicted"/>
<evidence type="ECO:0000256" key="3">
    <source>
        <dbReference type="SAM" id="MobiDB-lite"/>
    </source>
</evidence>
<dbReference type="Proteomes" id="UP000572007">
    <property type="component" value="Unassembled WGS sequence"/>
</dbReference>
<dbReference type="PROSITE" id="PS50043">
    <property type="entry name" value="HTH_LUXR_2"/>
    <property type="match status" value="1"/>
</dbReference>
<evidence type="ECO:0000256" key="2">
    <source>
        <dbReference type="ARBA" id="ARBA00022840"/>
    </source>
</evidence>
<name>A0A846W2E5_9NOCA</name>
<organism evidence="5 6">
    <name type="scientific">Nocardia coubleae</name>
    <dbReference type="NCBI Taxonomy" id="356147"/>
    <lineage>
        <taxon>Bacteria</taxon>
        <taxon>Bacillati</taxon>
        <taxon>Actinomycetota</taxon>
        <taxon>Actinomycetes</taxon>
        <taxon>Mycobacteriales</taxon>
        <taxon>Nocardiaceae</taxon>
        <taxon>Nocardia</taxon>
    </lineage>
</organism>
<evidence type="ECO:0000256" key="1">
    <source>
        <dbReference type="ARBA" id="ARBA00022741"/>
    </source>
</evidence>
<dbReference type="InterPro" id="IPR027417">
    <property type="entry name" value="P-loop_NTPase"/>
</dbReference>
<dbReference type="PROSITE" id="PS00622">
    <property type="entry name" value="HTH_LUXR_1"/>
    <property type="match status" value="1"/>
</dbReference>
<dbReference type="PRINTS" id="PR00038">
    <property type="entry name" value="HTHLUXR"/>
</dbReference>
<evidence type="ECO:0000313" key="5">
    <source>
        <dbReference type="EMBL" id="NKX87321.1"/>
    </source>
</evidence>
<dbReference type="RefSeq" id="WP_067643919.1">
    <property type="nucleotide sequence ID" value="NZ_JAAXOM010000002.1"/>
</dbReference>
<evidence type="ECO:0000259" key="4">
    <source>
        <dbReference type="PROSITE" id="PS50043"/>
    </source>
</evidence>
<evidence type="ECO:0000313" key="6">
    <source>
        <dbReference type="Proteomes" id="UP000572007"/>
    </source>
</evidence>
<keyword evidence="2" id="KW-0067">ATP-binding</keyword>
<dbReference type="Gene3D" id="3.40.50.300">
    <property type="entry name" value="P-loop containing nucleotide triphosphate hydrolases"/>
    <property type="match status" value="1"/>
</dbReference>
<protein>
    <submittedName>
        <fullName evidence="5">AAA family ATPase</fullName>
    </submittedName>
</protein>
<dbReference type="Pfam" id="PF13191">
    <property type="entry name" value="AAA_16"/>
    <property type="match status" value="1"/>
</dbReference>
<dbReference type="GO" id="GO:0004016">
    <property type="term" value="F:adenylate cyclase activity"/>
    <property type="evidence" value="ECO:0007669"/>
    <property type="project" value="TreeGrafter"/>
</dbReference>
<dbReference type="GO" id="GO:0003677">
    <property type="term" value="F:DNA binding"/>
    <property type="evidence" value="ECO:0007669"/>
    <property type="project" value="InterPro"/>
</dbReference>
<dbReference type="Gene3D" id="1.10.10.10">
    <property type="entry name" value="Winged helix-like DNA-binding domain superfamily/Winged helix DNA-binding domain"/>
    <property type="match status" value="1"/>
</dbReference>